<dbReference type="PANTHER" id="PTHR31672:SF9">
    <property type="entry name" value="F-BOX DOMAIN-CONTAINING PROTEIN"/>
    <property type="match status" value="1"/>
</dbReference>
<dbReference type="CDD" id="cd22157">
    <property type="entry name" value="F-box_AtFBW1-like"/>
    <property type="match status" value="1"/>
</dbReference>
<dbReference type="InterPro" id="IPR036047">
    <property type="entry name" value="F-box-like_dom_sf"/>
</dbReference>
<dbReference type="Gene3D" id="1.20.1280.50">
    <property type="match status" value="1"/>
</dbReference>
<comment type="caution">
    <text evidence="2">The sequence shown here is derived from an EMBL/GenBank/DDBJ whole genome shotgun (WGS) entry which is preliminary data.</text>
</comment>
<proteinExistence type="predicted"/>
<dbReference type="Pfam" id="PF24750">
    <property type="entry name" value="b-prop_At3g26010-like"/>
    <property type="match status" value="1"/>
</dbReference>
<dbReference type="Pfam" id="PF00646">
    <property type="entry name" value="F-box"/>
    <property type="match status" value="1"/>
</dbReference>
<accession>A0AAV0CHN1</accession>
<evidence type="ECO:0000313" key="2">
    <source>
        <dbReference type="EMBL" id="CAH9077348.1"/>
    </source>
</evidence>
<dbReference type="Proteomes" id="UP001152523">
    <property type="component" value="Unassembled WGS sequence"/>
</dbReference>
<dbReference type="SMART" id="SM00256">
    <property type="entry name" value="FBOX"/>
    <property type="match status" value="1"/>
</dbReference>
<evidence type="ECO:0000259" key="1">
    <source>
        <dbReference type="PROSITE" id="PS50181"/>
    </source>
</evidence>
<dbReference type="InterPro" id="IPR001810">
    <property type="entry name" value="F-box_dom"/>
</dbReference>
<feature type="domain" description="F-box" evidence="1">
    <location>
        <begin position="1"/>
        <end position="41"/>
    </location>
</feature>
<dbReference type="InterPro" id="IPR050796">
    <property type="entry name" value="SCF_F-box_component"/>
</dbReference>
<organism evidence="2 3">
    <name type="scientific">Cuscuta epithymum</name>
    <dbReference type="NCBI Taxonomy" id="186058"/>
    <lineage>
        <taxon>Eukaryota</taxon>
        <taxon>Viridiplantae</taxon>
        <taxon>Streptophyta</taxon>
        <taxon>Embryophyta</taxon>
        <taxon>Tracheophyta</taxon>
        <taxon>Spermatophyta</taxon>
        <taxon>Magnoliopsida</taxon>
        <taxon>eudicotyledons</taxon>
        <taxon>Gunneridae</taxon>
        <taxon>Pentapetalae</taxon>
        <taxon>asterids</taxon>
        <taxon>lamiids</taxon>
        <taxon>Solanales</taxon>
        <taxon>Convolvulaceae</taxon>
        <taxon>Cuscuteae</taxon>
        <taxon>Cuscuta</taxon>
        <taxon>Cuscuta subgen. Cuscuta</taxon>
    </lineage>
</organism>
<dbReference type="PANTHER" id="PTHR31672">
    <property type="entry name" value="BNACNNG10540D PROTEIN"/>
    <property type="match status" value="1"/>
</dbReference>
<dbReference type="InterPro" id="IPR056592">
    <property type="entry name" value="Beta-prop_At3g26010-like"/>
</dbReference>
<name>A0AAV0CHN1_9ASTE</name>
<dbReference type="AlphaFoldDB" id="A0AAV0CHN1"/>
<evidence type="ECO:0000313" key="3">
    <source>
        <dbReference type="Proteomes" id="UP001152523"/>
    </source>
</evidence>
<protein>
    <recommendedName>
        <fullName evidence="1">F-box domain-containing protein</fullName>
    </recommendedName>
</protein>
<dbReference type="SUPFAM" id="SSF81383">
    <property type="entry name" value="F-box domain"/>
    <property type="match status" value="1"/>
</dbReference>
<sequence>MDEQIITRILLCLPPKSLFRFRVVSKSWNHLISDPFFVERYNSGRRGGRFWLLAFFRPPTEKKKRTKKNKEKRTYTLKMIPLDSPGNRNIEYQSQELEPEPGMFINSSNGLILWGNPQRHKYHVLNPFTKRLVSLPPLPTVLSGYADTTIALMCEENKRELTAKYIVVRTDYYKFGGIFGPEKHDVQIMTYSSETGVWAAVHPTLIADPEAYLPVVFKGTPLVMNGVFHWYYYRYDLTLALYRPGGEQVIEIRRYGGIENNGFKSTSLTRSSIDNGDVLWFGCIGTESMRVFMLPNGSEEWTLMYDICGGSLGSKATLSTKGIILEGFLPIPNKAPVAIIRFQRKIFLYNIDTKSLQSVPGRLLTSLQLKLSGQAPGDAPDFPTVYPLYGNHTPFPLLLFN</sequence>
<keyword evidence="3" id="KW-1185">Reference proteome</keyword>
<dbReference type="EMBL" id="CAMAPF010000031">
    <property type="protein sequence ID" value="CAH9077348.1"/>
    <property type="molecule type" value="Genomic_DNA"/>
</dbReference>
<reference evidence="2" key="1">
    <citation type="submission" date="2022-07" db="EMBL/GenBank/DDBJ databases">
        <authorList>
            <person name="Macas J."/>
            <person name="Novak P."/>
            <person name="Neumann P."/>
        </authorList>
    </citation>
    <scope>NUCLEOTIDE SEQUENCE</scope>
</reference>
<gene>
    <name evidence="2" type="ORF">CEPIT_LOCUS6147</name>
</gene>
<dbReference type="PROSITE" id="PS50181">
    <property type="entry name" value="FBOX"/>
    <property type="match status" value="1"/>
</dbReference>